<dbReference type="RefSeq" id="WP_119280487.1">
    <property type="nucleotide sequence ID" value="NZ_QWLA01000119.1"/>
</dbReference>
<proteinExistence type="predicted"/>
<dbReference type="SUPFAM" id="SSF48208">
    <property type="entry name" value="Six-hairpin glycosidases"/>
    <property type="match status" value="1"/>
</dbReference>
<dbReference type="Gene3D" id="1.50.10.10">
    <property type="match status" value="1"/>
</dbReference>
<accession>A0A399EE88</accession>
<dbReference type="OrthoDB" id="181472at2"/>
<organism evidence="1 2">
    <name type="scientific">Calidithermus roseus</name>
    <dbReference type="NCBI Taxonomy" id="1644118"/>
    <lineage>
        <taxon>Bacteria</taxon>
        <taxon>Thermotogati</taxon>
        <taxon>Deinococcota</taxon>
        <taxon>Deinococci</taxon>
        <taxon>Thermales</taxon>
        <taxon>Thermaceae</taxon>
        <taxon>Calidithermus</taxon>
    </lineage>
</organism>
<dbReference type="SMART" id="SM01149">
    <property type="entry name" value="DUF1237"/>
    <property type="match status" value="1"/>
</dbReference>
<dbReference type="GO" id="GO:0005975">
    <property type="term" value="P:carbohydrate metabolic process"/>
    <property type="evidence" value="ECO:0007669"/>
    <property type="project" value="InterPro"/>
</dbReference>
<gene>
    <name evidence="1" type="ORF">Mrose_03462</name>
</gene>
<reference evidence="1 2" key="1">
    <citation type="submission" date="2018-08" db="EMBL/GenBank/DDBJ databases">
        <title>Meiothermus roseus NBRC 110900 genome sequencing project.</title>
        <authorList>
            <person name="Da Costa M.S."/>
            <person name="Albuquerque L."/>
            <person name="Raposo P."/>
            <person name="Froufe H.J.C."/>
            <person name="Barroso C.S."/>
            <person name="Egas C."/>
        </authorList>
    </citation>
    <scope>NUCLEOTIDE SEQUENCE [LARGE SCALE GENOMIC DNA]</scope>
    <source>
        <strain evidence="1 2">NBRC 110900</strain>
    </source>
</reference>
<dbReference type="AlphaFoldDB" id="A0A399EE88"/>
<comment type="caution">
    <text evidence="1">The sequence shown here is derived from an EMBL/GenBank/DDBJ whole genome shotgun (WGS) entry which is preliminary data.</text>
</comment>
<evidence type="ECO:0000313" key="1">
    <source>
        <dbReference type="EMBL" id="RIH82106.1"/>
    </source>
</evidence>
<name>A0A399EE88_9DEIN</name>
<keyword evidence="2" id="KW-1185">Reference proteome</keyword>
<evidence type="ECO:0000313" key="2">
    <source>
        <dbReference type="Proteomes" id="UP000265341"/>
    </source>
</evidence>
<dbReference type="InterPro" id="IPR012341">
    <property type="entry name" value="6hp_glycosidase-like_sf"/>
</dbReference>
<sequence>MAELMTPAPVLEDPPAHRPTGNLELHLEAHPDLPRLLRLGVASLGLNGLLDLAGEPLLEVQGQGWEGRLLDDWIPVWESPGCTVTLLAPWGERGFALRLEPKEPGPLRVLGRVAYLGLRRFREEVLDAFFRATHDPWTRSHVLEARTERTLLALGLQADREPSQLEWGEQFAMEWSSGPLTLYVGVAPEADGARTTALHLRRVGWEGLLEATRRKLFALTGGYSGPLEPSYRRHLLLAYFYAQADSLEGEPVLLTSRSPHYYVSGAYWSRDALLWFFPALLQADRPRARQVLRTAFHRYARWPGEHAQYLNGPPLYPGFELDQAAAYPLALARYLEGGPDPELLAELREPLGWVFERVRRERHPSLPLYRTFLSPADDPVPHPYLTYDNALWSVALNRLAPFMPDPTALREEARQIRESLYRQAVQGGRFVFAFEPGGEFVWGDEPAGSLMLLPHLGFVSREDLVWQATALWIMSEENPHHYRARFVGEGSPHFPFPSGFSLVNRMLSGLRRSAAEAVLALEQAPLDHGYACESFDPQTGLARTGVGFATLAGFVAYGLAHGGAALAPSTRLTQPGL</sequence>
<dbReference type="InterPro" id="IPR008928">
    <property type="entry name" value="6-hairpin_glycosidase_sf"/>
</dbReference>
<dbReference type="InterPro" id="IPR008313">
    <property type="entry name" value="GH125"/>
</dbReference>
<dbReference type="Pfam" id="PF06824">
    <property type="entry name" value="Glyco_hydro_125"/>
    <property type="match status" value="1"/>
</dbReference>
<protein>
    <submittedName>
        <fullName evidence="1">Metal-independent alpha-mannosidase (GH125)</fullName>
    </submittedName>
</protein>
<dbReference type="EMBL" id="QWLA01000119">
    <property type="protein sequence ID" value="RIH82106.1"/>
    <property type="molecule type" value="Genomic_DNA"/>
</dbReference>
<dbReference type="Proteomes" id="UP000265341">
    <property type="component" value="Unassembled WGS sequence"/>
</dbReference>